<organism evidence="2 3">
    <name type="scientific">Prunus persica</name>
    <name type="common">Peach</name>
    <name type="synonym">Amygdalus persica</name>
    <dbReference type="NCBI Taxonomy" id="3760"/>
    <lineage>
        <taxon>Eukaryota</taxon>
        <taxon>Viridiplantae</taxon>
        <taxon>Streptophyta</taxon>
        <taxon>Embryophyta</taxon>
        <taxon>Tracheophyta</taxon>
        <taxon>Spermatophyta</taxon>
        <taxon>Magnoliopsida</taxon>
        <taxon>eudicotyledons</taxon>
        <taxon>Gunneridae</taxon>
        <taxon>Pentapetalae</taxon>
        <taxon>rosids</taxon>
        <taxon>fabids</taxon>
        <taxon>Rosales</taxon>
        <taxon>Rosaceae</taxon>
        <taxon>Amygdaloideae</taxon>
        <taxon>Amygdaleae</taxon>
        <taxon>Prunus</taxon>
    </lineage>
</organism>
<dbReference type="InterPro" id="IPR018253">
    <property type="entry name" value="DnaJ_domain_CS"/>
</dbReference>
<evidence type="ECO:0000313" key="2">
    <source>
        <dbReference type="EMBL" id="ONI07966.1"/>
    </source>
</evidence>
<dbReference type="eggNOG" id="ENOG502R0CR">
    <property type="taxonomic scope" value="Eukaryota"/>
</dbReference>
<evidence type="ECO:0000313" key="3">
    <source>
        <dbReference type="Proteomes" id="UP000006882"/>
    </source>
</evidence>
<dbReference type="Pfam" id="PF00226">
    <property type="entry name" value="DnaJ"/>
    <property type="match status" value="1"/>
</dbReference>
<dbReference type="InterPro" id="IPR036869">
    <property type="entry name" value="J_dom_sf"/>
</dbReference>
<protein>
    <recommendedName>
        <fullName evidence="1">J domain-containing protein</fullName>
    </recommendedName>
</protein>
<dbReference type="PROSITE" id="PS00636">
    <property type="entry name" value="DNAJ_1"/>
    <property type="match status" value="1"/>
</dbReference>
<gene>
    <name evidence="2" type="ORF">PRUPE_5G150300</name>
</gene>
<feature type="domain" description="J" evidence="1">
    <location>
        <begin position="66"/>
        <end position="130"/>
    </location>
</feature>
<dbReference type="AlphaFoldDB" id="A0A251P8Q5"/>
<dbReference type="OrthoDB" id="66964at2759"/>
<dbReference type="Gramene" id="ONI07966">
    <property type="protein sequence ID" value="ONI07966"/>
    <property type="gene ID" value="PRUPE_5G150300"/>
</dbReference>
<dbReference type="Pfam" id="PF23551">
    <property type="entry name" value="Zn_ribbon_20"/>
    <property type="match status" value="1"/>
</dbReference>
<dbReference type="PANTHER" id="PTHR44137:SF51">
    <property type="entry name" value="MOLECULAR CHAPERONE HSP40_DNAJ FAMILY PROTEIN"/>
    <property type="match status" value="1"/>
</dbReference>
<accession>A0A251P8Q5</accession>
<dbReference type="CDD" id="cd06257">
    <property type="entry name" value="DnaJ"/>
    <property type="match status" value="1"/>
</dbReference>
<dbReference type="EMBL" id="CM007655">
    <property type="protein sequence ID" value="ONI07966.1"/>
    <property type="molecule type" value="Genomic_DNA"/>
</dbReference>
<keyword evidence="3" id="KW-1185">Reference proteome</keyword>
<dbReference type="STRING" id="3760.A0A251P8Q5"/>
<dbReference type="Gene3D" id="1.10.287.110">
    <property type="entry name" value="DnaJ domain"/>
    <property type="match status" value="1"/>
</dbReference>
<dbReference type="SMR" id="A0A251P8Q5"/>
<dbReference type="InterPro" id="IPR001623">
    <property type="entry name" value="DnaJ_domain"/>
</dbReference>
<dbReference type="InterPro" id="IPR024593">
    <property type="entry name" value="DUF3444"/>
</dbReference>
<dbReference type="Pfam" id="PF11926">
    <property type="entry name" value="DUF3444"/>
    <property type="match status" value="1"/>
</dbReference>
<evidence type="ECO:0000259" key="1">
    <source>
        <dbReference type="PROSITE" id="PS50076"/>
    </source>
</evidence>
<dbReference type="PROSITE" id="PS50076">
    <property type="entry name" value="DNAJ_2"/>
    <property type="match status" value="1"/>
</dbReference>
<dbReference type="PANTHER" id="PTHR44137">
    <property type="entry name" value="BNAC03G44070D PROTEIN"/>
    <property type="match status" value="1"/>
</dbReference>
<dbReference type="SMART" id="SM00271">
    <property type="entry name" value="DnaJ"/>
    <property type="match status" value="1"/>
</dbReference>
<reference evidence="2 3" key="1">
    <citation type="journal article" date="2013" name="Nat. Genet.">
        <title>The high-quality draft genome of peach (Prunus persica) identifies unique patterns of genetic diversity, domestication and genome evolution.</title>
        <authorList>
            <consortium name="International Peach Genome Initiative"/>
            <person name="Verde I."/>
            <person name="Abbott A.G."/>
            <person name="Scalabrin S."/>
            <person name="Jung S."/>
            <person name="Shu S."/>
            <person name="Marroni F."/>
            <person name="Zhebentyayeva T."/>
            <person name="Dettori M.T."/>
            <person name="Grimwood J."/>
            <person name="Cattonaro F."/>
            <person name="Zuccolo A."/>
            <person name="Rossini L."/>
            <person name="Jenkins J."/>
            <person name="Vendramin E."/>
            <person name="Meisel L.A."/>
            <person name="Decroocq V."/>
            <person name="Sosinski B."/>
            <person name="Prochnik S."/>
            <person name="Mitros T."/>
            <person name="Policriti A."/>
            <person name="Cipriani G."/>
            <person name="Dondini L."/>
            <person name="Ficklin S."/>
            <person name="Goodstein D.M."/>
            <person name="Xuan P."/>
            <person name="Del Fabbro C."/>
            <person name="Aramini V."/>
            <person name="Copetti D."/>
            <person name="Gonzalez S."/>
            <person name="Horner D.S."/>
            <person name="Falchi R."/>
            <person name="Lucas S."/>
            <person name="Mica E."/>
            <person name="Maldonado J."/>
            <person name="Lazzari B."/>
            <person name="Bielenberg D."/>
            <person name="Pirona R."/>
            <person name="Miculan M."/>
            <person name="Barakat A."/>
            <person name="Testolin R."/>
            <person name="Stella A."/>
            <person name="Tartarini S."/>
            <person name="Tonutti P."/>
            <person name="Arus P."/>
            <person name="Orellana A."/>
            <person name="Wells C."/>
            <person name="Main D."/>
            <person name="Vizzotto G."/>
            <person name="Silva H."/>
            <person name="Salamini F."/>
            <person name="Schmutz J."/>
            <person name="Morgante M."/>
            <person name="Rokhsar D.S."/>
        </authorList>
    </citation>
    <scope>NUCLEOTIDE SEQUENCE [LARGE SCALE GENOMIC DNA]</scope>
    <source>
        <strain evidence="3">cv. Nemared</strain>
    </source>
</reference>
<dbReference type="PRINTS" id="PR00625">
    <property type="entry name" value="JDOMAIN"/>
</dbReference>
<dbReference type="InterPro" id="IPR056988">
    <property type="entry name" value="Zn_ribbon_pln"/>
</dbReference>
<proteinExistence type="predicted"/>
<name>A0A251P8Q5_PRUPE</name>
<dbReference type="Proteomes" id="UP000006882">
    <property type="component" value="Chromosome G5"/>
</dbReference>
<dbReference type="SUPFAM" id="SSF46565">
    <property type="entry name" value="Chaperone J-domain"/>
    <property type="match status" value="1"/>
</dbReference>
<sequence length="827" mass="93458">MECNKDEALKAKEVAELKAGQIDFPGAKRFALKAQNLYPELDGISQFLATLDVYISAEKRANGEIDWYKVLGVEPLADEDTIRKQYRKLALILHPDKNKSVGADGAFKIVKEAWSLLSNKAQRILYDQKLNFNYMHDRAPDGNSSVATNQNGFHNFSNYNHLNARMRSATHTKPFRTPYPQKPTFWTVCNSCKMHFEYLRAFLNHNLYCHNCHRRFLAYETPPPPINENGSSTSWNSYIQQQNSSLRNKTKNSYAPGRTQTATTNVKLEGISGVDTSKKTFQAGIFVKSNVESVQLPASSAGQAAGDVQPAFGKLKRGHEEAFPHKEAHNRKNLAFKKADAALATGFPGVVSSSVPNKDRTKKKRHLNRQEMATQVGVETGGVAIKSVFGPNKGIAVTERSDVAGKYRINCTRELSQQQMRSMLMEVAKKEIHKKLNVWNEAATPKTSFIPKTADINEVKKKEKEEAALHGVETDVTGCRVFMDAKNVTHGKRPSLANSGVDSDVEEHNTVSMTVPDPDFHDFDKDRTEKSFGSNQVWAVYDEDDGMPRYYAMVHSVISLKPFRLRISWLNSKSNSELAPLNWIACGFPKTSGELRIGKHEVYRHLPSFSHKVRWTKGTRGAVRIYPAKGDVWALYRNWSPDWNEHTPDEVIHKYDMVQVLEDYNEERGVSIVPLDKVAGFKTVFRQHLHRSKTRTIPREEMFRFSHQVPSVLLTGHEGPNAPKDCLELDPAATPLELLQVKSEAYKDEMEEIAETCNGEDPLGWLKSTKEEALVENGKITIETGLVDDPKKKDVADMMKREEESRGAKLLVYSRRRFRKGKMEAAK</sequence>